<dbReference type="Proteomes" id="UP001465755">
    <property type="component" value="Unassembled WGS sequence"/>
</dbReference>
<dbReference type="PANTHER" id="PTHR35754:SF2">
    <property type="entry name" value="ATP SYNTHASE SUBUNIT B"/>
    <property type="match status" value="1"/>
</dbReference>
<protein>
    <submittedName>
        <fullName evidence="1">Uncharacterized protein</fullName>
    </submittedName>
</protein>
<organism evidence="1 2">
    <name type="scientific">Symbiochloris irregularis</name>
    <dbReference type="NCBI Taxonomy" id="706552"/>
    <lineage>
        <taxon>Eukaryota</taxon>
        <taxon>Viridiplantae</taxon>
        <taxon>Chlorophyta</taxon>
        <taxon>core chlorophytes</taxon>
        <taxon>Trebouxiophyceae</taxon>
        <taxon>Trebouxiales</taxon>
        <taxon>Trebouxiaceae</taxon>
        <taxon>Symbiochloris</taxon>
    </lineage>
</organism>
<evidence type="ECO:0000313" key="1">
    <source>
        <dbReference type="EMBL" id="KAK9809328.1"/>
    </source>
</evidence>
<comment type="caution">
    <text evidence="1">The sequence shown here is derived from an EMBL/GenBank/DDBJ whole genome shotgun (WGS) entry which is preliminary data.</text>
</comment>
<keyword evidence="2" id="KW-1185">Reference proteome</keyword>
<reference evidence="1 2" key="1">
    <citation type="journal article" date="2024" name="Nat. Commun.">
        <title>Phylogenomics reveals the evolutionary origins of lichenization in chlorophyte algae.</title>
        <authorList>
            <person name="Puginier C."/>
            <person name="Libourel C."/>
            <person name="Otte J."/>
            <person name="Skaloud P."/>
            <person name="Haon M."/>
            <person name="Grisel S."/>
            <person name="Petersen M."/>
            <person name="Berrin J.G."/>
            <person name="Delaux P.M."/>
            <person name="Dal Grande F."/>
            <person name="Keller J."/>
        </authorList>
    </citation>
    <scope>NUCLEOTIDE SEQUENCE [LARGE SCALE GENOMIC DNA]</scope>
    <source>
        <strain evidence="1 2">SAG 2036</strain>
    </source>
</reference>
<sequence length="275" mass="31458">MQANPATTPTISYLSLQRSRRTLQDFVQSYFAYVGLQQQDLFKFLDILVFVEGSIYQMDEENEALAKAGREPAAGLLQGEQILQAVLEQQGLLDQQVQDQLLQGKEYWRLERQLCKAMSVSEATDAHCCSFKQEDVLEASSRKSFDYRVLHLLMLKLTGQPVNDTLFAFLNLDERLVDMGDDLVDYEDDVLANSFNVLRGFVHLYGRHAHMHLVSVISGLEQQHARLLQQLPAHIQHHHRQRHQQASVTPGSGDWVFPTAILDEAKFRQQHQEAN</sequence>
<name>A0AAW1PHJ9_9CHLO</name>
<dbReference type="PANTHER" id="PTHR35754">
    <property type="entry name" value="ATP SYNTHASE SUBUNIT B"/>
    <property type="match status" value="1"/>
</dbReference>
<dbReference type="EMBL" id="JALJOQ010000021">
    <property type="protein sequence ID" value="KAK9809328.1"/>
    <property type="molecule type" value="Genomic_DNA"/>
</dbReference>
<gene>
    <name evidence="1" type="ORF">WJX73_005159</name>
</gene>
<accession>A0AAW1PHJ9</accession>
<dbReference type="AlphaFoldDB" id="A0AAW1PHJ9"/>
<evidence type="ECO:0000313" key="2">
    <source>
        <dbReference type="Proteomes" id="UP001465755"/>
    </source>
</evidence>
<proteinExistence type="predicted"/>